<protein>
    <submittedName>
        <fullName evidence="1">Uncharacterized protein</fullName>
    </submittedName>
</protein>
<name>A0A5C6CG40_9BACT</name>
<proteinExistence type="predicted"/>
<gene>
    <name evidence="1" type="ORF">Pla144_41370</name>
</gene>
<sequence length="183" mass="20854">MSENESDECCPRFNPDPWDDKTFTWENKRFVKDRVTSFLHVPLNFGSVMKRNVSQIEAANARPENLVVLADENSLWGADVYIEVTKDVPGAKMAAISGTFLSKVFEGPYRNVRNWIGEMKTLVEGQGKNLQNCIATTQPAQSAQKCMVRITLSFWRKCKLEPRKHHPDCVAVRLRDRFFVASG</sequence>
<dbReference type="OrthoDB" id="1092674at2"/>
<dbReference type="AlphaFoldDB" id="A0A5C6CG40"/>
<reference evidence="1 2" key="1">
    <citation type="submission" date="2019-02" db="EMBL/GenBank/DDBJ databases">
        <title>Deep-cultivation of Planctomycetes and their phenomic and genomic characterization uncovers novel biology.</title>
        <authorList>
            <person name="Wiegand S."/>
            <person name="Jogler M."/>
            <person name="Boedeker C."/>
            <person name="Pinto D."/>
            <person name="Vollmers J."/>
            <person name="Rivas-Marin E."/>
            <person name="Kohn T."/>
            <person name="Peeters S.H."/>
            <person name="Heuer A."/>
            <person name="Rast P."/>
            <person name="Oberbeckmann S."/>
            <person name="Bunk B."/>
            <person name="Jeske O."/>
            <person name="Meyerdierks A."/>
            <person name="Storesund J.E."/>
            <person name="Kallscheuer N."/>
            <person name="Luecker S."/>
            <person name="Lage O.M."/>
            <person name="Pohl T."/>
            <person name="Merkel B.J."/>
            <person name="Hornburger P."/>
            <person name="Mueller R.-W."/>
            <person name="Bruemmer F."/>
            <person name="Labrenz M."/>
            <person name="Spormann A.M."/>
            <person name="Op Den Camp H."/>
            <person name="Overmann J."/>
            <person name="Amann R."/>
            <person name="Jetten M.S.M."/>
            <person name="Mascher T."/>
            <person name="Medema M.H."/>
            <person name="Devos D.P."/>
            <person name="Kaster A.-K."/>
            <person name="Ovreas L."/>
            <person name="Rohde M."/>
            <person name="Galperin M.Y."/>
            <person name="Jogler C."/>
        </authorList>
    </citation>
    <scope>NUCLEOTIDE SEQUENCE [LARGE SCALE GENOMIC DNA]</scope>
    <source>
        <strain evidence="1 2">Pla144</strain>
    </source>
</reference>
<evidence type="ECO:0000313" key="2">
    <source>
        <dbReference type="Proteomes" id="UP000318437"/>
    </source>
</evidence>
<dbReference type="InterPro" id="IPR046766">
    <property type="entry name" value="Bact_hydrolase"/>
</dbReference>
<comment type="caution">
    <text evidence="1">The sequence shown here is derived from an EMBL/GenBank/DDBJ whole genome shotgun (WGS) entry which is preliminary data.</text>
</comment>
<dbReference type="Pfam" id="PF20603">
    <property type="entry name" value="Bact_hydrolase"/>
    <property type="match status" value="1"/>
</dbReference>
<keyword evidence="2" id="KW-1185">Reference proteome</keyword>
<dbReference type="Proteomes" id="UP000318437">
    <property type="component" value="Unassembled WGS sequence"/>
</dbReference>
<dbReference type="EMBL" id="SJPS01000007">
    <property type="protein sequence ID" value="TWU22677.1"/>
    <property type="molecule type" value="Genomic_DNA"/>
</dbReference>
<evidence type="ECO:0000313" key="1">
    <source>
        <dbReference type="EMBL" id="TWU22677.1"/>
    </source>
</evidence>
<accession>A0A5C6CG40</accession>
<organism evidence="1 2">
    <name type="scientific">Bythopirellula polymerisocia</name>
    <dbReference type="NCBI Taxonomy" id="2528003"/>
    <lineage>
        <taxon>Bacteria</taxon>
        <taxon>Pseudomonadati</taxon>
        <taxon>Planctomycetota</taxon>
        <taxon>Planctomycetia</taxon>
        <taxon>Pirellulales</taxon>
        <taxon>Lacipirellulaceae</taxon>
        <taxon>Bythopirellula</taxon>
    </lineage>
</organism>